<reference evidence="3 4" key="1">
    <citation type="submission" date="2016-05" db="EMBL/GenBank/DDBJ databases">
        <authorList>
            <person name="Lavstsen T."/>
            <person name="Jespersen J.S."/>
        </authorList>
    </citation>
    <scope>NUCLEOTIDE SEQUENCE [LARGE SCALE GENOMIC DNA]</scope>
    <source>
        <strain evidence="3 4">B7-9</strain>
    </source>
</reference>
<dbReference type="InterPro" id="IPR000073">
    <property type="entry name" value="AB_hydrolase_1"/>
</dbReference>
<accession>A0A2H3LD58</accession>
<dbReference type="Proteomes" id="UP000220922">
    <property type="component" value="Unassembled WGS sequence"/>
</dbReference>
<evidence type="ECO:0000259" key="2">
    <source>
        <dbReference type="Pfam" id="PF00561"/>
    </source>
</evidence>
<dbReference type="InterPro" id="IPR029058">
    <property type="entry name" value="AB_hydrolase_fold"/>
</dbReference>
<gene>
    <name evidence="3" type="ORF">A9Q02_09780</name>
</gene>
<keyword evidence="1" id="KW-0378">Hydrolase</keyword>
<proteinExistence type="predicted"/>
<dbReference type="InterPro" id="IPR000639">
    <property type="entry name" value="Epox_hydrolase-like"/>
</dbReference>
<sequence length="297" mass="33348">MWYTCYQQVTEGSNVNKLQHNYLEINGIKMHYVTAGQGPLVLFLHGFPEFWYSWRHQLAALADQFTVVAPDQRGYHQTDKPSWGYEIDVLVADVVALIEALGHQQALLVGHDWGGAVAWATAMNYPHRVRRLAILNTPHPVAFAKELRTNRQQQQRSLYMGLFSLPFLPELLLKAGDYALIDLALTSATRPDAFSEDDLDAYKDALSVPGALTAALNWYRAAARGGMQGLTGGKVRRCEVPTCLIWGEDDPYLGVELIEATRPYVTDLMVHRLPGAGHWVQQEAPEEVNRLLGQFFT</sequence>
<dbReference type="EMBL" id="LYXE01000041">
    <property type="protein sequence ID" value="PDW00467.1"/>
    <property type="molecule type" value="Genomic_DNA"/>
</dbReference>
<comment type="caution">
    <text evidence="3">The sequence shown here is derived from an EMBL/GenBank/DDBJ whole genome shotgun (WGS) entry which is preliminary data.</text>
</comment>
<dbReference type="Pfam" id="PF00561">
    <property type="entry name" value="Abhydrolase_1"/>
    <property type="match status" value="1"/>
</dbReference>
<evidence type="ECO:0000313" key="3">
    <source>
        <dbReference type="EMBL" id="PDW00467.1"/>
    </source>
</evidence>
<protein>
    <recommendedName>
        <fullName evidence="2">AB hydrolase-1 domain-containing protein</fullName>
    </recommendedName>
</protein>
<dbReference type="GO" id="GO:0016787">
    <property type="term" value="F:hydrolase activity"/>
    <property type="evidence" value="ECO:0007669"/>
    <property type="project" value="UniProtKB-KW"/>
</dbReference>
<name>A0A2H3LD58_9CHLR</name>
<dbReference type="SUPFAM" id="SSF53474">
    <property type="entry name" value="alpha/beta-Hydrolases"/>
    <property type="match status" value="1"/>
</dbReference>
<dbReference type="Gene3D" id="3.40.50.1820">
    <property type="entry name" value="alpha/beta hydrolase"/>
    <property type="match status" value="1"/>
</dbReference>
<evidence type="ECO:0000256" key="1">
    <source>
        <dbReference type="ARBA" id="ARBA00022801"/>
    </source>
</evidence>
<keyword evidence="4" id="KW-1185">Reference proteome</keyword>
<dbReference type="AlphaFoldDB" id="A0A2H3LD58"/>
<dbReference type="PRINTS" id="PR00412">
    <property type="entry name" value="EPOXHYDRLASE"/>
</dbReference>
<evidence type="ECO:0000313" key="4">
    <source>
        <dbReference type="Proteomes" id="UP000220922"/>
    </source>
</evidence>
<organism evidence="3 4">
    <name type="scientific">Candidatus Chloroploca asiatica</name>
    <dbReference type="NCBI Taxonomy" id="1506545"/>
    <lineage>
        <taxon>Bacteria</taxon>
        <taxon>Bacillati</taxon>
        <taxon>Chloroflexota</taxon>
        <taxon>Chloroflexia</taxon>
        <taxon>Chloroflexales</taxon>
        <taxon>Chloroflexineae</taxon>
        <taxon>Oscillochloridaceae</taxon>
        <taxon>Candidatus Chloroploca</taxon>
    </lineage>
</organism>
<dbReference type="PANTHER" id="PTHR43329">
    <property type="entry name" value="EPOXIDE HYDROLASE"/>
    <property type="match status" value="1"/>
</dbReference>
<dbReference type="PRINTS" id="PR00111">
    <property type="entry name" value="ABHYDROLASE"/>
</dbReference>
<feature type="domain" description="AB hydrolase-1" evidence="2">
    <location>
        <begin position="39"/>
        <end position="284"/>
    </location>
</feature>
<dbReference type="OrthoDB" id="9773293at2"/>